<dbReference type="SUPFAM" id="SSF55124">
    <property type="entry name" value="Nitrite/Sulfite reductase N-terminal domain-like"/>
    <property type="match status" value="1"/>
</dbReference>
<dbReference type="PANTHER" id="PTHR32439">
    <property type="entry name" value="FERREDOXIN--NITRITE REDUCTASE, CHLOROPLASTIC"/>
    <property type="match status" value="1"/>
</dbReference>
<dbReference type="Gene3D" id="3.90.480.10">
    <property type="entry name" value="Sulfite Reductase Hemoprotein,Domain 2"/>
    <property type="match status" value="1"/>
</dbReference>
<keyword evidence="2" id="KW-0349">Heme</keyword>
<dbReference type="Proteomes" id="UP001172687">
    <property type="component" value="Unassembled WGS sequence"/>
</dbReference>
<feature type="domain" description="Nitrite/Sulfite reductase ferredoxin-like" evidence="7">
    <location>
        <begin position="26"/>
        <end position="75"/>
    </location>
</feature>
<keyword evidence="6" id="KW-0411">Iron-sulfur</keyword>
<gene>
    <name evidence="8" type="ORF">QYF68_04780</name>
</gene>
<dbReference type="Pfam" id="PF03460">
    <property type="entry name" value="NIR_SIR_ferr"/>
    <property type="match status" value="1"/>
</dbReference>
<dbReference type="InterPro" id="IPR036136">
    <property type="entry name" value="Nit/Sulf_reduc_fer-like_dom_sf"/>
</dbReference>
<name>A0ABT8H8P3_MYCAO</name>
<keyword evidence="3" id="KW-0479">Metal-binding</keyword>
<evidence type="ECO:0000313" key="9">
    <source>
        <dbReference type="Proteomes" id="UP001172687"/>
    </source>
</evidence>
<accession>A0ABT8H8P3</accession>
<comment type="caution">
    <text evidence="8">The sequence shown here is derived from an EMBL/GenBank/DDBJ whole genome shotgun (WGS) entry which is preliminary data.</text>
</comment>
<sequence>MASTTSVRRTRTDLCPGVSRPWTADDGLLVRLRVVGGRLPLAALLRLAAVAERYADGRIYLTKRANLQLRGLPRERGELPSEVIAAIEETGLLPTRTHELVRNILVSPQTGSAGGRANLRSAAACLDAALRADPYLAALPGRFLFTLDDGRGDLLDRLTGSGRRGTDLGVVALTGEEGQLRVGDHWGEVVQLDEAALHLVGLAAAFLHARGNGRSAPWHVRELGTPLSTPRPADQRIPPPAQALTFGVVPGGEHVQVPDGVLTAQHARRLLDYTHSPDANVVVTPWHGIFVPSAPEAAT</sequence>
<dbReference type="RefSeq" id="WP_301161272.1">
    <property type="nucleotide sequence ID" value="NZ_JAUHTC010000021.1"/>
</dbReference>
<dbReference type="EMBL" id="JAUHTC010000021">
    <property type="protein sequence ID" value="MDN4517139.1"/>
    <property type="molecule type" value="Genomic_DNA"/>
</dbReference>
<evidence type="ECO:0000256" key="6">
    <source>
        <dbReference type="ARBA" id="ARBA00023014"/>
    </source>
</evidence>
<dbReference type="PANTHER" id="PTHR32439:SF9">
    <property type="entry name" value="BLR3264 PROTEIN"/>
    <property type="match status" value="1"/>
</dbReference>
<dbReference type="InterPro" id="IPR005117">
    <property type="entry name" value="NiRdtase/SiRdtase_haem-b_fer"/>
</dbReference>
<keyword evidence="5" id="KW-0408">Iron</keyword>
<dbReference type="Gene3D" id="3.30.413.10">
    <property type="entry name" value="Sulfite Reductase Hemoprotein, domain 1"/>
    <property type="match status" value="1"/>
</dbReference>
<organism evidence="8 9">
    <name type="scientific">Mycolicibacterium austroafricanum</name>
    <name type="common">Mycobacterium austroafricanum</name>
    <dbReference type="NCBI Taxonomy" id="39687"/>
    <lineage>
        <taxon>Bacteria</taxon>
        <taxon>Bacillati</taxon>
        <taxon>Actinomycetota</taxon>
        <taxon>Actinomycetes</taxon>
        <taxon>Mycobacteriales</taxon>
        <taxon>Mycobacteriaceae</taxon>
        <taxon>Mycolicibacterium</taxon>
    </lineage>
</organism>
<keyword evidence="4" id="KW-0560">Oxidoreductase</keyword>
<evidence type="ECO:0000256" key="1">
    <source>
        <dbReference type="ARBA" id="ARBA00022485"/>
    </source>
</evidence>
<protein>
    <submittedName>
        <fullName evidence="8">Nitrite reductase</fullName>
    </submittedName>
</protein>
<evidence type="ECO:0000256" key="3">
    <source>
        <dbReference type="ARBA" id="ARBA00022723"/>
    </source>
</evidence>
<keyword evidence="9" id="KW-1185">Reference proteome</keyword>
<evidence type="ECO:0000313" key="8">
    <source>
        <dbReference type="EMBL" id="MDN4517139.1"/>
    </source>
</evidence>
<dbReference type="InterPro" id="IPR051329">
    <property type="entry name" value="NIR_SIR_4Fe-4S"/>
</dbReference>
<proteinExistence type="predicted"/>
<evidence type="ECO:0000256" key="2">
    <source>
        <dbReference type="ARBA" id="ARBA00022617"/>
    </source>
</evidence>
<evidence type="ECO:0000256" key="5">
    <source>
        <dbReference type="ARBA" id="ARBA00023004"/>
    </source>
</evidence>
<reference evidence="8" key="1">
    <citation type="submission" date="2023-07" db="EMBL/GenBank/DDBJ databases">
        <title>Degradation of tert-butanol by M. austroafricanum TBA100.</title>
        <authorList>
            <person name="Helbich S."/>
            <person name="Vainshtein Y."/>
        </authorList>
    </citation>
    <scope>NUCLEOTIDE SEQUENCE</scope>
    <source>
        <strain evidence="8">TBA100</strain>
    </source>
</reference>
<evidence type="ECO:0000256" key="4">
    <source>
        <dbReference type="ARBA" id="ARBA00023002"/>
    </source>
</evidence>
<keyword evidence="1" id="KW-0004">4Fe-4S</keyword>
<evidence type="ECO:0000259" key="7">
    <source>
        <dbReference type="Pfam" id="PF03460"/>
    </source>
</evidence>
<dbReference type="InterPro" id="IPR045854">
    <property type="entry name" value="NO2/SO3_Rdtase_4Fe4S_sf"/>
</dbReference>